<evidence type="ECO:0000313" key="1">
    <source>
        <dbReference type="EMBL" id="WWQ61888.1"/>
    </source>
</evidence>
<dbReference type="InterPro" id="IPR036390">
    <property type="entry name" value="WH_DNA-bd_sf"/>
</dbReference>
<accession>A0AAX4L5B4</accession>
<dbReference type="GeneID" id="89337933"/>
<proteinExistence type="predicted"/>
<gene>
    <name evidence="1" type="ORF">V6M85_14150</name>
</gene>
<evidence type="ECO:0000313" key="2">
    <source>
        <dbReference type="Proteomes" id="UP001432202"/>
    </source>
</evidence>
<dbReference type="RefSeq" id="WP_338604915.1">
    <property type="nucleotide sequence ID" value="NZ_CP146017.1"/>
</dbReference>
<dbReference type="SUPFAM" id="SSF46785">
    <property type="entry name" value="Winged helix' DNA-binding domain"/>
    <property type="match status" value="1"/>
</dbReference>
<dbReference type="Proteomes" id="UP001432202">
    <property type="component" value="Plasmid pRT2"/>
</dbReference>
<organism evidence="1 2">
    <name type="scientific">Sulfolobus tengchongensis</name>
    <dbReference type="NCBI Taxonomy" id="207809"/>
    <lineage>
        <taxon>Archaea</taxon>
        <taxon>Thermoproteota</taxon>
        <taxon>Thermoprotei</taxon>
        <taxon>Sulfolobales</taxon>
        <taxon>Sulfolobaceae</taxon>
        <taxon>Sulfolobus</taxon>
    </lineage>
</organism>
<reference evidence="1 2" key="1">
    <citation type="submission" date="2024-02" db="EMBL/GenBank/DDBJ databases">
        <title>STSV induces naive adaptation in Sulfolobus.</title>
        <authorList>
            <person name="Xiang X."/>
            <person name="Song M."/>
        </authorList>
    </citation>
    <scope>NUCLEOTIDE SEQUENCE [LARGE SCALE GENOMIC DNA]</scope>
    <source>
        <strain evidence="1 2">RT2</strain>
        <plasmid evidence="1 2">pRT2</plasmid>
    </source>
</reference>
<protein>
    <submittedName>
        <fullName evidence="1">Uncharacterized protein</fullName>
    </submittedName>
</protein>
<dbReference type="EMBL" id="CP146017">
    <property type="protein sequence ID" value="WWQ61888.1"/>
    <property type="molecule type" value="Genomic_DNA"/>
</dbReference>
<name>A0AAX4L5B4_9CREN</name>
<geneLocation type="plasmid" evidence="1 2">
    <name>pRT2</name>
</geneLocation>
<keyword evidence="1" id="KW-0614">Plasmid</keyword>
<dbReference type="AlphaFoldDB" id="A0AAX4L5B4"/>
<sequence length="180" mass="21023">MSFVFFRSLRIVEIFEILLRNKFAYAKELADAIGVESKNIYPRLKRYFGKFITVVKEGKRNKYVLREDVIENIKKAIRYSKDEGKIIRRAEELMQEMYGMELNDVDREIIRYLVRYMKKLDKAYLEGGLEGNIAEILSRALKIPVDEIAASLVKLGRAGILYLYPSINAAYKVRLSKKLL</sequence>
<keyword evidence="2" id="KW-1185">Reference proteome</keyword>